<dbReference type="AlphaFoldDB" id="A0A518EKH5"/>
<gene>
    <name evidence="1" type="ORF">Poly30_00860</name>
</gene>
<name>A0A518EKH5_9BACT</name>
<dbReference type="InterPro" id="IPR013784">
    <property type="entry name" value="Carb-bd-like_fold"/>
</dbReference>
<dbReference type="SUPFAM" id="SSF49452">
    <property type="entry name" value="Starch-binding domain-like"/>
    <property type="match status" value="1"/>
</dbReference>
<organism evidence="1 2">
    <name type="scientific">Saltatorellus ferox</name>
    <dbReference type="NCBI Taxonomy" id="2528018"/>
    <lineage>
        <taxon>Bacteria</taxon>
        <taxon>Pseudomonadati</taxon>
        <taxon>Planctomycetota</taxon>
        <taxon>Planctomycetia</taxon>
        <taxon>Planctomycetia incertae sedis</taxon>
        <taxon>Saltatorellus</taxon>
    </lineage>
</organism>
<evidence type="ECO:0000313" key="1">
    <source>
        <dbReference type="EMBL" id="QDV04595.1"/>
    </source>
</evidence>
<keyword evidence="2" id="KW-1185">Reference proteome</keyword>
<reference evidence="1 2" key="1">
    <citation type="submission" date="2019-02" db="EMBL/GenBank/DDBJ databases">
        <title>Deep-cultivation of Planctomycetes and their phenomic and genomic characterization uncovers novel biology.</title>
        <authorList>
            <person name="Wiegand S."/>
            <person name="Jogler M."/>
            <person name="Boedeker C."/>
            <person name="Pinto D."/>
            <person name="Vollmers J."/>
            <person name="Rivas-Marin E."/>
            <person name="Kohn T."/>
            <person name="Peeters S.H."/>
            <person name="Heuer A."/>
            <person name="Rast P."/>
            <person name="Oberbeckmann S."/>
            <person name="Bunk B."/>
            <person name="Jeske O."/>
            <person name="Meyerdierks A."/>
            <person name="Storesund J.E."/>
            <person name="Kallscheuer N."/>
            <person name="Luecker S."/>
            <person name="Lage O.M."/>
            <person name="Pohl T."/>
            <person name="Merkel B.J."/>
            <person name="Hornburger P."/>
            <person name="Mueller R.-W."/>
            <person name="Bruemmer F."/>
            <person name="Labrenz M."/>
            <person name="Spormann A.M."/>
            <person name="Op den Camp H."/>
            <person name="Overmann J."/>
            <person name="Amann R."/>
            <person name="Jetten M.S.M."/>
            <person name="Mascher T."/>
            <person name="Medema M.H."/>
            <person name="Devos D.P."/>
            <person name="Kaster A.-K."/>
            <person name="Ovreas L."/>
            <person name="Rohde M."/>
            <person name="Galperin M.Y."/>
            <person name="Jogler C."/>
        </authorList>
    </citation>
    <scope>NUCLEOTIDE SEQUENCE [LARGE SCALE GENOMIC DNA]</scope>
    <source>
        <strain evidence="1 2">Poly30</strain>
    </source>
</reference>
<protein>
    <recommendedName>
        <fullName evidence="3">Nickel uptake substrate-specific transmembrane region</fullName>
    </recommendedName>
</protein>
<accession>A0A518EKH5</accession>
<evidence type="ECO:0000313" key="2">
    <source>
        <dbReference type="Proteomes" id="UP000320390"/>
    </source>
</evidence>
<evidence type="ECO:0008006" key="3">
    <source>
        <dbReference type="Google" id="ProtNLM"/>
    </source>
</evidence>
<dbReference type="Proteomes" id="UP000320390">
    <property type="component" value="Chromosome"/>
</dbReference>
<dbReference type="EMBL" id="CP036434">
    <property type="protein sequence ID" value="QDV04595.1"/>
    <property type="molecule type" value="Genomic_DNA"/>
</dbReference>
<sequence length="568" mass="60017">MPERLRFAAEPDAAVRPSVEPLTWFSGVAVAAETGVPLEGVEVRGSSSRQKNISFDGKLLATTDASGRFRVKAPAGVDARPVALLSEFTGPALVQLHERDPATPQVIRLHQSASLFGSVEGLEEPARVMVTTRAYQLAKDWPAGTMIWMLDPEWTSVVQPGGLFELRGLPPRCSLSVSVRPAGDGPSILVVPEAMTLEPGEARELHLTAGSGATILGRVVDGEGAPISDIDVGLYASHVAHQGLVKPYWTTTSTARSAADGSFEFADVQAGLWYLGAVASSTVAEESDPHVRLAQTVEVPERGDVDVTLCLQRGLYVEGVVMNGQVPVHEARVFARIDASGVITSASPAYDGTFRIGPLPRGDVILRVMTSGSNAGPALIAPSEEVTVPAGTSGVVLRVKDGCAITMRGFDDESGQPVQAIFTVSSEGSMRSGREYQTVTTVDGLAPGRFAVRASTQDGRAGIVEGITLGAGEHADDVRVRIAPGGTIQLVNGEAGTFLIATLLRNDECLGTNGWESWRETSWCVPAGAYRVELVLLESDGGKSLEVHREERSVVVSTGETVEVHVSR</sequence>
<dbReference type="GO" id="GO:0030246">
    <property type="term" value="F:carbohydrate binding"/>
    <property type="evidence" value="ECO:0007669"/>
    <property type="project" value="InterPro"/>
</dbReference>
<proteinExistence type="predicted"/>